<organism evidence="1 2">
    <name type="scientific">Streblomastix strix</name>
    <dbReference type="NCBI Taxonomy" id="222440"/>
    <lineage>
        <taxon>Eukaryota</taxon>
        <taxon>Metamonada</taxon>
        <taxon>Preaxostyla</taxon>
        <taxon>Oxymonadida</taxon>
        <taxon>Streblomastigidae</taxon>
        <taxon>Streblomastix</taxon>
    </lineage>
</organism>
<comment type="caution">
    <text evidence="1">The sequence shown here is derived from an EMBL/GenBank/DDBJ whole genome shotgun (WGS) entry which is preliminary data.</text>
</comment>
<sequence length="92" mass="10807">MGVMNYIFYGINFVISIVSVSIPDKLTDTVNLIKQLWGRKMGKNQKAIHWAELTEQQIEAFLNEAIAKKDFELAQHFRYIKYLKMLNNKQQV</sequence>
<proteinExistence type="predicted"/>
<evidence type="ECO:0000313" key="1">
    <source>
        <dbReference type="EMBL" id="KAA6394591.1"/>
    </source>
</evidence>
<dbReference type="AlphaFoldDB" id="A0A5J4WIA0"/>
<name>A0A5J4WIA0_9EUKA</name>
<dbReference type="EMBL" id="SNRW01001905">
    <property type="protein sequence ID" value="KAA6394591.1"/>
    <property type="molecule type" value="Genomic_DNA"/>
</dbReference>
<protein>
    <submittedName>
        <fullName evidence="1">Uncharacterized protein</fullName>
    </submittedName>
</protein>
<gene>
    <name evidence="1" type="ORF">EZS28_009882</name>
</gene>
<accession>A0A5J4WIA0</accession>
<dbReference type="Proteomes" id="UP000324800">
    <property type="component" value="Unassembled WGS sequence"/>
</dbReference>
<reference evidence="1 2" key="1">
    <citation type="submission" date="2019-03" db="EMBL/GenBank/DDBJ databases">
        <title>Single cell metagenomics reveals metabolic interactions within the superorganism composed of flagellate Streblomastix strix and complex community of Bacteroidetes bacteria on its surface.</title>
        <authorList>
            <person name="Treitli S.C."/>
            <person name="Kolisko M."/>
            <person name="Husnik F."/>
            <person name="Keeling P."/>
            <person name="Hampl V."/>
        </authorList>
    </citation>
    <scope>NUCLEOTIDE SEQUENCE [LARGE SCALE GENOMIC DNA]</scope>
    <source>
        <strain evidence="1">ST1C</strain>
    </source>
</reference>
<evidence type="ECO:0000313" key="2">
    <source>
        <dbReference type="Proteomes" id="UP000324800"/>
    </source>
</evidence>